<dbReference type="EMBL" id="CP116346">
    <property type="protein sequence ID" value="WIT12346.1"/>
    <property type="molecule type" value="Genomic_DNA"/>
</dbReference>
<evidence type="ECO:0000259" key="9">
    <source>
        <dbReference type="Pfam" id="PF00905"/>
    </source>
</evidence>
<accession>A0AA95NK49</accession>
<name>A0AA95NK49_9BURK</name>
<dbReference type="Gene3D" id="3.40.710.10">
    <property type="entry name" value="DD-peptidase/beta-lactamase superfamily"/>
    <property type="match status" value="1"/>
</dbReference>
<dbReference type="InterPro" id="IPR012338">
    <property type="entry name" value="Beta-lactam/transpept-like"/>
</dbReference>
<reference evidence="10" key="1">
    <citation type="submission" date="2023-01" db="EMBL/GenBank/DDBJ databases">
        <title>Whole genome sequence of Paucibacter sp. S2-9 isolated from pond sediment.</title>
        <authorList>
            <person name="Jung J.Y."/>
        </authorList>
    </citation>
    <scope>NUCLEOTIDE SEQUENCE</scope>
    <source>
        <strain evidence="10">S2-9</strain>
    </source>
</reference>
<evidence type="ECO:0000256" key="3">
    <source>
        <dbReference type="ARBA" id="ARBA00022729"/>
    </source>
</evidence>
<evidence type="ECO:0000256" key="6">
    <source>
        <dbReference type="PIRSR" id="PIRSR602137-50"/>
    </source>
</evidence>
<feature type="signal peptide" evidence="8">
    <location>
        <begin position="1"/>
        <end position="23"/>
    </location>
</feature>
<dbReference type="AlphaFoldDB" id="A0AA95NK49"/>
<dbReference type="KEGG" id="pais:PFX98_01700"/>
<dbReference type="InterPro" id="IPR001460">
    <property type="entry name" value="PCN-bd_Tpept"/>
</dbReference>
<evidence type="ECO:0000256" key="5">
    <source>
        <dbReference type="ARBA" id="ARBA00023251"/>
    </source>
</evidence>
<gene>
    <name evidence="10" type="primary">blaOXA</name>
    <name evidence="10" type="ORF">PFX98_01700</name>
</gene>
<evidence type="ECO:0000256" key="4">
    <source>
        <dbReference type="ARBA" id="ARBA00022801"/>
    </source>
</evidence>
<evidence type="ECO:0000313" key="11">
    <source>
        <dbReference type="Proteomes" id="UP001177769"/>
    </source>
</evidence>
<evidence type="ECO:0000256" key="8">
    <source>
        <dbReference type="SAM" id="SignalP"/>
    </source>
</evidence>
<dbReference type="NCBIfam" id="NF012161">
    <property type="entry name" value="bla_class_D_main"/>
    <property type="match status" value="1"/>
</dbReference>
<keyword evidence="4 7" id="KW-0378">Hydrolase</keyword>
<feature type="chain" id="PRO_5041651165" description="Beta-lactamase" evidence="8">
    <location>
        <begin position="24"/>
        <end position="274"/>
    </location>
</feature>
<keyword evidence="3 8" id="KW-0732">Signal</keyword>
<evidence type="ECO:0000256" key="1">
    <source>
        <dbReference type="ARBA" id="ARBA00007898"/>
    </source>
</evidence>
<dbReference type="SUPFAM" id="SSF56601">
    <property type="entry name" value="beta-lactamase/transpeptidase-like"/>
    <property type="match status" value="1"/>
</dbReference>
<feature type="active site" description="Acyl-ester intermediate" evidence="6">
    <location>
        <position position="76"/>
    </location>
</feature>
<keyword evidence="5 7" id="KW-0046">Antibiotic resistance</keyword>
<proteinExistence type="inferred from homology"/>
<evidence type="ECO:0000256" key="2">
    <source>
        <dbReference type="ARBA" id="ARBA00012865"/>
    </source>
</evidence>
<dbReference type="EC" id="3.5.2.6" evidence="2 7"/>
<dbReference type="GO" id="GO:0008800">
    <property type="term" value="F:beta-lactamase activity"/>
    <property type="evidence" value="ECO:0007669"/>
    <property type="project" value="UniProtKB-UniRule"/>
</dbReference>
<evidence type="ECO:0000256" key="7">
    <source>
        <dbReference type="RuleBase" id="RU361140"/>
    </source>
</evidence>
<evidence type="ECO:0000313" key="10">
    <source>
        <dbReference type="EMBL" id="WIT12346.1"/>
    </source>
</evidence>
<dbReference type="RefSeq" id="WP_285233444.1">
    <property type="nucleotide sequence ID" value="NZ_CP116346.1"/>
</dbReference>
<feature type="domain" description="Penicillin-binding protein transpeptidase" evidence="9">
    <location>
        <begin position="68"/>
        <end position="266"/>
    </location>
</feature>
<dbReference type="GO" id="GO:0008658">
    <property type="term" value="F:penicillin binding"/>
    <property type="evidence" value="ECO:0007669"/>
    <property type="project" value="InterPro"/>
</dbReference>
<dbReference type="GO" id="GO:0017001">
    <property type="term" value="P:antibiotic catabolic process"/>
    <property type="evidence" value="ECO:0007669"/>
    <property type="project" value="InterPro"/>
</dbReference>
<organism evidence="10 11">
    <name type="scientific">Paucibacter sediminis</name>
    <dbReference type="NCBI Taxonomy" id="3019553"/>
    <lineage>
        <taxon>Bacteria</taxon>
        <taxon>Pseudomonadati</taxon>
        <taxon>Pseudomonadota</taxon>
        <taxon>Betaproteobacteria</taxon>
        <taxon>Burkholderiales</taxon>
        <taxon>Sphaerotilaceae</taxon>
        <taxon>Roseateles</taxon>
    </lineage>
</organism>
<comment type="similarity">
    <text evidence="1 7">Belongs to the class-D beta-lactamase family.</text>
</comment>
<dbReference type="PROSITE" id="PS00337">
    <property type="entry name" value="BETA_LACTAMASE_D"/>
    <property type="match status" value="1"/>
</dbReference>
<keyword evidence="11" id="KW-1185">Reference proteome</keyword>
<comment type="catalytic activity">
    <reaction evidence="7">
        <text>a beta-lactam + H2O = a substituted beta-amino acid</text>
        <dbReference type="Rhea" id="RHEA:20401"/>
        <dbReference type="ChEBI" id="CHEBI:15377"/>
        <dbReference type="ChEBI" id="CHEBI:35627"/>
        <dbReference type="ChEBI" id="CHEBI:140347"/>
        <dbReference type="EC" id="3.5.2.6"/>
    </reaction>
</comment>
<feature type="modified residue" description="N6-carboxylysine" evidence="6">
    <location>
        <position position="79"/>
    </location>
</feature>
<sequence>MQRRQLLTLASLLATALPGRAQTAPEPAEPWQERPELQALFGQHNTVGTLVVFDTATRRWQVVNAARAYERFIPASTFKIPNTLIALDTGEAIDDRHPYAWDGQRRWLDDWNRDQTLTSAFRVSAVWVYQDIARHVGAARMQRYLQAMRYGNARIGPRLDSFWLDGDLRISAVEQVEFLRRLNEGRLPLAARTLELGKRVMLREQAKDGAWRLYAKTGWANDVKPAVGWYVGWLERADGTACSFALNLEMRRDALAPQREAIARAMLRELGLLD</sequence>
<dbReference type="Proteomes" id="UP001177769">
    <property type="component" value="Chromosome"/>
</dbReference>
<dbReference type="Pfam" id="PF00905">
    <property type="entry name" value="Transpeptidase"/>
    <property type="match status" value="1"/>
</dbReference>
<protein>
    <recommendedName>
        <fullName evidence="2 7">Beta-lactamase</fullName>
        <ecNumber evidence="2 7">3.5.2.6</ecNumber>
    </recommendedName>
</protein>
<dbReference type="InterPro" id="IPR002137">
    <property type="entry name" value="Beta-lactam_class-D_AS"/>
</dbReference>
<dbReference type="GO" id="GO:0046677">
    <property type="term" value="P:response to antibiotic"/>
    <property type="evidence" value="ECO:0007669"/>
    <property type="project" value="UniProtKB-UniRule"/>
</dbReference>